<feature type="region of interest" description="Disordered" evidence="2">
    <location>
        <begin position="83"/>
        <end position="115"/>
    </location>
</feature>
<dbReference type="PROSITE" id="PS50005">
    <property type="entry name" value="TPR"/>
    <property type="match status" value="5"/>
</dbReference>
<keyword evidence="3" id="KW-1133">Transmembrane helix</keyword>
<reference evidence="4 5" key="1">
    <citation type="submission" date="2022-09" db="EMBL/GenBank/DDBJ databases">
        <authorList>
            <person name="Kop L."/>
        </authorList>
    </citation>
    <scope>NUCLEOTIDE SEQUENCE [LARGE SCALE GENOMIC DNA]</scope>
    <source>
        <strain evidence="4 5">347</strain>
    </source>
</reference>
<dbReference type="EMBL" id="OX336137">
    <property type="protein sequence ID" value="CAI2719241.1"/>
    <property type="molecule type" value="Genomic_DNA"/>
</dbReference>
<feature type="repeat" description="TPR" evidence="1">
    <location>
        <begin position="419"/>
        <end position="452"/>
    </location>
</feature>
<feature type="transmembrane region" description="Helical" evidence="3">
    <location>
        <begin position="42"/>
        <end position="61"/>
    </location>
</feature>
<keyword evidence="3" id="KW-0812">Transmembrane</keyword>
<dbReference type="Pfam" id="PF13414">
    <property type="entry name" value="TPR_11"/>
    <property type="match status" value="1"/>
</dbReference>
<sequence length="505" mass="56685">MSLIADSLKKAQKDRDRDKEQIERNVLRFSNLPGLVDILKKVSVVLGWVLILIGGWFTIFVPSQQYQARTKPLILAAAPRPDIAQTGTSPQTGVPEENPSQKKKDTPPPEKGPVEGTGLLAVVAAKPEPPVAVLPETGKKSQAPLLKKKGGAKDNEKEKAAVQSISTTGNQIKTEPKLKSKSKPQPQPLVPGGEKQPAKIPYTPFVKPESSLEQVAALTEGLGADLTDAPQDKMETQNAPEGTQLAQEVPVTSLLNENETVPAMQQNAVPEQKSDQILDLAAEQKSVSGDDSIHVMPNEADMQKWKTGRDSRTMDDKSRYFNIASFHHQNEDYFLALEFYEKAKRLDPGNARIHNNRALIFKKLGRSQEAIRELLQAVRIDPAYVKAYNNLGLMYYLHGDPMSAIRYYEKATEIDSRNVESYNNLAIIYKKQNHYRRAEMLYRKVINLDPKQPEGYYNLALLYEQMNRIPEAIEHYKQFVTRAQSSRPALTMRVRSHIQKLEEKS</sequence>
<keyword evidence="5" id="KW-1185">Reference proteome</keyword>
<dbReference type="PANTHER" id="PTHR44366:SF1">
    <property type="entry name" value="UDP-N-ACETYLGLUCOSAMINE--PEPTIDE N-ACETYLGLUCOSAMINYLTRANSFERASE 110 KDA SUBUNIT"/>
    <property type="match status" value="1"/>
</dbReference>
<evidence type="ECO:0000313" key="5">
    <source>
        <dbReference type="Proteomes" id="UP001157733"/>
    </source>
</evidence>
<gene>
    <name evidence="4" type="ORF">NSPWAT_2385</name>
</gene>
<feature type="compositionally biased region" description="Polar residues" evidence="2">
    <location>
        <begin position="163"/>
        <end position="173"/>
    </location>
</feature>
<feature type="repeat" description="TPR" evidence="1">
    <location>
        <begin position="385"/>
        <end position="418"/>
    </location>
</feature>
<name>A0ABM9HFX6_9BACT</name>
<feature type="compositionally biased region" description="Basic and acidic residues" evidence="2">
    <location>
        <begin position="151"/>
        <end position="160"/>
    </location>
</feature>
<keyword evidence="1" id="KW-0802">TPR repeat</keyword>
<evidence type="ECO:0000313" key="4">
    <source>
        <dbReference type="EMBL" id="CAI2719241.1"/>
    </source>
</evidence>
<dbReference type="SMART" id="SM00028">
    <property type="entry name" value="TPR"/>
    <property type="match status" value="5"/>
</dbReference>
<feature type="compositionally biased region" description="Basic and acidic residues" evidence="2">
    <location>
        <begin position="99"/>
        <end position="108"/>
    </location>
</feature>
<dbReference type="RefSeq" id="WP_282012087.1">
    <property type="nucleotide sequence ID" value="NZ_OX336137.1"/>
</dbReference>
<feature type="repeat" description="TPR" evidence="1">
    <location>
        <begin position="351"/>
        <end position="384"/>
    </location>
</feature>
<protein>
    <recommendedName>
        <fullName evidence="6">Tetratricopeptide repeat protein</fullName>
    </recommendedName>
</protein>
<evidence type="ECO:0000256" key="3">
    <source>
        <dbReference type="SAM" id="Phobius"/>
    </source>
</evidence>
<evidence type="ECO:0000256" key="2">
    <source>
        <dbReference type="SAM" id="MobiDB-lite"/>
    </source>
</evidence>
<accession>A0ABM9HFX6</accession>
<proteinExistence type="predicted"/>
<feature type="repeat" description="TPR" evidence="1">
    <location>
        <begin position="453"/>
        <end position="486"/>
    </location>
</feature>
<dbReference type="Gene3D" id="1.25.40.10">
    <property type="entry name" value="Tetratricopeptide repeat domain"/>
    <property type="match status" value="1"/>
</dbReference>
<dbReference type="Proteomes" id="UP001157733">
    <property type="component" value="Chromosome"/>
</dbReference>
<dbReference type="PANTHER" id="PTHR44366">
    <property type="entry name" value="UDP-N-ACETYLGLUCOSAMINE--PEPTIDE N-ACETYLGLUCOSAMINYLTRANSFERASE 110 KDA SUBUNIT"/>
    <property type="match status" value="1"/>
</dbReference>
<dbReference type="Pfam" id="PF13431">
    <property type="entry name" value="TPR_17"/>
    <property type="match status" value="2"/>
</dbReference>
<dbReference type="InterPro" id="IPR037919">
    <property type="entry name" value="OGT"/>
</dbReference>
<evidence type="ECO:0000256" key="1">
    <source>
        <dbReference type="PROSITE-ProRule" id="PRU00339"/>
    </source>
</evidence>
<organism evidence="4 5">
    <name type="scientific">Nitrospina watsonii</name>
    <dbReference type="NCBI Taxonomy" id="1323948"/>
    <lineage>
        <taxon>Bacteria</taxon>
        <taxon>Pseudomonadati</taxon>
        <taxon>Nitrospinota/Tectimicrobiota group</taxon>
        <taxon>Nitrospinota</taxon>
        <taxon>Nitrospinia</taxon>
        <taxon>Nitrospinales</taxon>
        <taxon>Nitrospinaceae</taxon>
        <taxon>Nitrospina</taxon>
    </lineage>
</organism>
<feature type="region of interest" description="Disordered" evidence="2">
    <location>
        <begin position="130"/>
        <end position="207"/>
    </location>
</feature>
<dbReference type="PROSITE" id="PS50293">
    <property type="entry name" value="TPR_REGION"/>
    <property type="match status" value="2"/>
</dbReference>
<dbReference type="SUPFAM" id="SSF48452">
    <property type="entry name" value="TPR-like"/>
    <property type="match status" value="1"/>
</dbReference>
<dbReference type="Pfam" id="PF13181">
    <property type="entry name" value="TPR_8"/>
    <property type="match status" value="1"/>
</dbReference>
<dbReference type="InterPro" id="IPR011990">
    <property type="entry name" value="TPR-like_helical_dom_sf"/>
</dbReference>
<dbReference type="InterPro" id="IPR019734">
    <property type="entry name" value="TPR_rpt"/>
</dbReference>
<evidence type="ECO:0008006" key="6">
    <source>
        <dbReference type="Google" id="ProtNLM"/>
    </source>
</evidence>
<keyword evidence="3" id="KW-0472">Membrane</keyword>
<feature type="repeat" description="TPR" evidence="1">
    <location>
        <begin position="317"/>
        <end position="350"/>
    </location>
</feature>